<comment type="similarity">
    <text evidence="2">Belongs to the TFS-II family.</text>
</comment>
<evidence type="ECO:0000259" key="11">
    <source>
        <dbReference type="PROSITE" id="PS51321"/>
    </source>
</evidence>
<evidence type="ECO:0000256" key="7">
    <source>
        <dbReference type="ARBA" id="ARBA00025408"/>
    </source>
</evidence>
<gene>
    <name evidence="12" type="ORF">Pcinc_005718</name>
</gene>
<keyword evidence="6" id="KW-0539">Nucleus</keyword>
<keyword evidence="5" id="KW-0862">Zinc</keyword>
<dbReference type="PANTHER" id="PTHR11477">
    <property type="entry name" value="TRANSCRIPTION FACTOR S-II ZINC FINGER DOMAIN-CONTAINING PROTEIN"/>
    <property type="match status" value="1"/>
</dbReference>
<comment type="subcellular location">
    <subcellularLocation>
        <location evidence="1">Nucleus</location>
    </subcellularLocation>
</comment>
<evidence type="ECO:0000256" key="4">
    <source>
        <dbReference type="ARBA" id="ARBA00022771"/>
    </source>
</evidence>
<protein>
    <recommendedName>
        <fullName evidence="8">TFIIS</fullName>
    </recommendedName>
</protein>
<keyword evidence="13" id="KW-1185">Reference proteome</keyword>
<dbReference type="SMART" id="SM00440">
    <property type="entry name" value="ZnF_C2C2"/>
    <property type="match status" value="1"/>
</dbReference>
<evidence type="ECO:0000256" key="1">
    <source>
        <dbReference type="ARBA" id="ARBA00004123"/>
    </source>
</evidence>
<evidence type="ECO:0000259" key="10">
    <source>
        <dbReference type="PROSITE" id="PS51133"/>
    </source>
</evidence>
<evidence type="ECO:0000313" key="12">
    <source>
        <dbReference type="EMBL" id="KAK3890340.1"/>
    </source>
</evidence>
<dbReference type="InterPro" id="IPR003618">
    <property type="entry name" value="TFIIS_cen_dom"/>
</dbReference>
<dbReference type="AlphaFoldDB" id="A0AAE1GCT7"/>
<organism evidence="12 13">
    <name type="scientific">Petrolisthes cinctipes</name>
    <name type="common">Flat porcelain crab</name>
    <dbReference type="NCBI Taxonomy" id="88211"/>
    <lineage>
        <taxon>Eukaryota</taxon>
        <taxon>Metazoa</taxon>
        <taxon>Ecdysozoa</taxon>
        <taxon>Arthropoda</taxon>
        <taxon>Crustacea</taxon>
        <taxon>Multicrustacea</taxon>
        <taxon>Malacostraca</taxon>
        <taxon>Eumalacostraca</taxon>
        <taxon>Eucarida</taxon>
        <taxon>Decapoda</taxon>
        <taxon>Pleocyemata</taxon>
        <taxon>Anomura</taxon>
        <taxon>Galatheoidea</taxon>
        <taxon>Porcellanidae</taxon>
        <taxon>Petrolisthes</taxon>
    </lineage>
</organism>
<dbReference type="PROSITE" id="PS51133">
    <property type="entry name" value="ZF_TFIIS_2"/>
    <property type="match status" value="1"/>
</dbReference>
<evidence type="ECO:0000256" key="6">
    <source>
        <dbReference type="ARBA" id="ARBA00023242"/>
    </source>
</evidence>
<evidence type="ECO:0000256" key="3">
    <source>
        <dbReference type="ARBA" id="ARBA00022723"/>
    </source>
</evidence>
<dbReference type="GO" id="GO:0006351">
    <property type="term" value="P:DNA-templated transcription"/>
    <property type="evidence" value="ECO:0007669"/>
    <property type="project" value="InterPro"/>
</dbReference>
<evidence type="ECO:0000256" key="9">
    <source>
        <dbReference type="PROSITE-ProRule" id="PRU00472"/>
    </source>
</evidence>
<evidence type="ECO:0000256" key="8">
    <source>
        <dbReference type="ARBA" id="ARBA00083484"/>
    </source>
</evidence>
<name>A0AAE1GCT7_PETCI</name>
<comment type="function">
    <text evidence="7">Necessary for efficient RNA polymerase II transcription elongation past template-encoded arresting sites. The arresting sites in DNA have the property of trapping a certain fraction of elongating RNA polymerases that pass through, resulting in locked ternary complexes. Cleavage of the nascent transcript by S-II allows the resumption of elongation from the new 3'-terminus.</text>
</comment>
<accession>A0AAE1GCT7</accession>
<dbReference type="GO" id="GO:0005634">
    <property type="term" value="C:nucleus"/>
    <property type="evidence" value="ECO:0007669"/>
    <property type="project" value="UniProtKB-SubCell"/>
</dbReference>
<dbReference type="PANTHER" id="PTHR11477:SF0">
    <property type="entry name" value="IP08861P-RELATED"/>
    <property type="match status" value="1"/>
</dbReference>
<dbReference type="InterPro" id="IPR001222">
    <property type="entry name" value="Znf_TFIIS"/>
</dbReference>
<evidence type="ECO:0000256" key="5">
    <source>
        <dbReference type="ARBA" id="ARBA00022833"/>
    </source>
</evidence>
<dbReference type="GO" id="GO:0008270">
    <property type="term" value="F:zinc ion binding"/>
    <property type="evidence" value="ECO:0007669"/>
    <property type="project" value="UniProtKB-KW"/>
</dbReference>
<dbReference type="EMBL" id="JAWQEG010000431">
    <property type="protein sequence ID" value="KAK3890340.1"/>
    <property type="molecule type" value="Genomic_DNA"/>
</dbReference>
<proteinExistence type="inferred from homology"/>
<reference evidence="12" key="1">
    <citation type="submission" date="2023-10" db="EMBL/GenBank/DDBJ databases">
        <title>Genome assemblies of two species of porcelain crab, Petrolisthes cinctipes and Petrolisthes manimaculis (Anomura: Porcellanidae).</title>
        <authorList>
            <person name="Angst P."/>
        </authorList>
    </citation>
    <scope>NUCLEOTIDE SEQUENCE</scope>
    <source>
        <strain evidence="12">PB745_01</strain>
        <tissue evidence="12">Gill</tissue>
    </source>
</reference>
<keyword evidence="4 9" id="KW-0863">Zinc-finger</keyword>
<feature type="domain" description="TFIIS-type" evidence="10">
    <location>
        <begin position="31"/>
        <end position="69"/>
    </location>
</feature>
<evidence type="ECO:0000313" key="13">
    <source>
        <dbReference type="Proteomes" id="UP001286313"/>
    </source>
</evidence>
<sequence>MSSNEIRAQREKFTKESIDDHQLAVAQDSKTDLLKCGQRNCKYNQMQTRSSDEPMTTFVICNHCGYRWKFS</sequence>
<dbReference type="Pfam" id="PF01096">
    <property type="entry name" value="Zn_ribbon_TFIIS"/>
    <property type="match status" value="1"/>
</dbReference>
<dbReference type="GO" id="GO:0003676">
    <property type="term" value="F:nucleic acid binding"/>
    <property type="evidence" value="ECO:0007669"/>
    <property type="project" value="InterPro"/>
</dbReference>
<dbReference type="Proteomes" id="UP001286313">
    <property type="component" value="Unassembled WGS sequence"/>
</dbReference>
<dbReference type="CDD" id="cd13749">
    <property type="entry name" value="Zn-ribbon_TFIIS"/>
    <property type="match status" value="1"/>
</dbReference>
<dbReference type="Gene3D" id="2.20.25.10">
    <property type="match status" value="1"/>
</dbReference>
<dbReference type="FunFam" id="2.20.25.10:FF:000001">
    <property type="entry name" value="Probable Transcription elongation factor S-II"/>
    <property type="match status" value="1"/>
</dbReference>
<feature type="domain" description="TFIIS central" evidence="11">
    <location>
        <begin position="1"/>
        <end position="29"/>
    </location>
</feature>
<comment type="caution">
    <text evidence="12">The sequence shown here is derived from an EMBL/GenBank/DDBJ whole genome shotgun (WGS) entry which is preliminary data.</text>
</comment>
<evidence type="ECO:0000256" key="2">
    <source>
        <dbReference type="ARBA" id="ARBA00009647"/>
    </source>
</evidence>
<dbReference type="SUPFAM" id="SSF57783">
    <property type="entry name" value="Zinc beta-ribbon"/>
    <property type="match status" value="1"/>
</dbReference>
<dbReference type="PROSITE" id="PS51321">
    <property type="entry name" value="TFIIS_CENTRAL"/>
    <property type="match status" value="1"/>
</dbReference>
<keyword evidence="3" id="KW-0479">Metal-binding</keyword>